<keyword evidence="1" id="KW-0812">Transmembrane</keyword>
<gene>
    <name evidence="2" type="ORF">IMG5_154540</name>
</gene>
<name>G0QZ57_ICHMU</name>
<feature type="transmembrane region" description="Helical" evidence="1">
    <location>
        <begin position="150"/>
        <end position="174"/>
    </location>
</feature>
<organism evidence="2 3">
    <name type="scientific">Ichthyophthirius multifiliis</name>
    <name type="common">White spot disease agent</name>
    <name type="synonym">Ich</name>
    <dbReference type="NCBI Taxonomy" id="5932"/>
    <lineage>
        <taxon>Eukaryota</taxon>
        <taxon>Sar</taxon>
        <taxon>Alveolata</taxon>
        <taxon>Ciliophora</taxon>
        <taxon>Intramacronucleata</taxon>
        <taxon>Oligohymenophorea</taxon>
        <taxon>Hymenostomatida</taxon>
        <taxon>Ophryoglenina</taxon>
        <taxon>Ichthyophthirius</taxon>
    </lineage>
</organism>
<protein>
    <submittedName>
        <fullName evidence="2">Uncharacterized protein</fullName>
    </submittedName>
</protein>
<reference evidence="2 3" key="1">
    <citation type="submission" date="2011-07" db="EMBL/GenBank/DDBJ databases">
        <authorList>
            <person name="Coyne R."/>
            <person name="Brami D."/>
            <person name="Johnson J."/>
            <person name="Hostetler J."/>
            <person name="Hannick L."/>
            <person name="Clark T."/>
            <person name="Cassidy-Hanley D."/>
            <person name="Inman J."/>
        </authorList>
    </citation>
    <scope>NUCLEOTIDE SEQUENCE [LARGE SCALE GENOMIC DNA]</scope>
    <source>
        <strain evidence="2 3">G5</strain>
    </source>
</reference>
<dbReference type="AlphaFoldDB" id="G0QZ57"/>
<accession>G0QZ57</accession>
<evidence type="ECO:0000256" key="1">
    <source>
        <dbReference type="SAM" id="Phobius"/>
    </source>
</evidence>
<dbReference type="InParanoid" id="G0QZ57"/>
<feature type="transmembrane region" description="Helical" evidence="1">
    <location>
        <begin position="39"/>
        <end position="58"/>
    </location>
</feature>
<sequence>MFLFSSSLHYIIFSQFIGLVFKGGFPKCILLFTFTYGELVIILFYLYSSVIGGFLPGINLRALDKVFPSFFQVSSLCSYVFLFQLFSSYFQFYSYFLISTSSYLIFTSSFLIFSCSYLTFPYSYSYLIFSCSYITFSCSYLIFSCSFSCSYLIFSCSYLIFSCSYVTFSCSYLIFSSFYLIYSFSFSYLIYSCSYYQIKCVYQFFLLNSSYIDLSSICLFYISFTFSSFFQDFQIFIYF</sequence>
<feature type="transmembrane region" description="Helical" evidence="1">
    <location>
        <begin position="126"/>
        <end position="143"/>
    </location>
</feature>
<keyword evidence="3" id="KW-1185">Reference proteome</keyword>
<feature type="transmembrane region" description="Helical" evidence="1">
    <location>
        <begin position="12"/>
        <end position="32"/>
    </location>
</feature>
<evidence type="ECO:0000313" key="2">
    <source>
        <dbReference type="EMBL" id="EGR29507.1"/>
    </source>
</evidence>
<keyword evidence="1" id="KW-0472">Membrane</keyword>
<dbReference type="Proteomes" id="UP000008983">
    <property type="component" value="Unassembled WGS sequence"/>
</dbReference>
<evidence type="ECO:0000313" key="3">
    <source>
        <dbReference type="Proteomes" id="UP000008983"/>
    </source>
</evidence>
<feature type="transmembrane region" description="Helical" evidence="1">
    <location>
        <begin position="180"/>
        <end position="198"/>
    </location>
</feature>
<dbReference type="GeneID" id="14905612"/>
<dbReference type="EMBL" id="GL984138">
    <property type="protein sequence ID" value="EGR29507.1"/>
    <property type="molecule type" value="Genomic_DNA"/>
</dbReference>
<proteinExistence type="predicted"/>
<feature type="transmembrane region" description="Helical" evidence="1">
    <location>
        <begin position="70"/>
        <end position="90"/>
    </location>
</feature>
<feature type="transmembrane region" description="Helical" evidence="1">
    <location>
        <begin position="102"/>
        <end position="120"/>
    </location>
</feature>
<feature type="transmembrane region" description="Helical" evidence="1">
    <location>
        <begin position="210"/>
        <end position="230"/>
    </location>
</feature>
<dbReference type="OMA" id="IMYSICA"/>
<dbReference type="RefSeq" id="XP_004030743.1">
    <property type="nucleotide sequence ID" value="XM_004030695.1"/>
</dbReference>
<keyword evidence="1" id="KW-1133">Transmembrane helix</keyword>